<dbReference type="SUPFAM" id="SSF53448">
    <property type="entry name" value="Nucleotide-diphospho-sugar transferases"/>
    <property type="match status" value="1"/>
</dbReference>
<comment type="caution">
    <text evidence="2">The sequence shown here is derived from an EMBL/GenBank/DDBJ whole genome shotgun (WGS) entry which is preliminary data.</text>
</comment>
<evidence type="ECO:0000259" key="1">
    <source>
        <dbReference type="Pfam" id="PF00535"/>
    </source>
</evidence>
<evidence type="ECO:0000313" key="2">
    <source>
        <dbReference type="EMBL" id="MBA8930251.1"/>
    </source>
</evidence>
<dbReference type="Pfam" id="PF00535">
    <property type="entry name" value="Glycos_transf_2"/>
    <property type="match status" value="1"/>
</dbReference>
<reference evidence="2 3" key="1">
    <citation type="submission" date="2020-08" db="EMBL/GenBank/DDBJ databases">
        <title>Genomic Encyclopedia of Archaeal and Bacterial Type Strains, Phase II (KMG-II): from individual species to whole genera.</title>
        <authorList>
            <person name="Goeker M."/>
        </authorList>
    </citation>
    <scope>NUCLEOTIDE SEQUENCE [LARGE SCALE GENOMIC DNA]</scope>
    <source>
        <strain evidence="2 3">DSM 43850</strain>
    </source>
</reference>
<dbReference type="RefSeq" id="WP_025354814.1">
    <property type="nucleotide sequence ID" value="NZ_BAAABQ010000034.1"/>
</dbReference>
<protein>
    <recommendedName>
        <fullName evidence="1">Glycosyltransferase 2-like domain-containing protein</fullName>
    </recommendedName>
</protein>
<dbReference type="Proteomes" id="UP000517916">
    <property type="component" value="Unassembled WGS sequence"/>
</dbReference>
<feature type="domain" description="Glycosyltransferase 2-like" evidence="1">
    <location>
        <begin position="15"/>
        <end position="112"/>
    </location>
</feature>
<dbReference type="EMBL" id="JACJID010000006">
    <property type="protein sequence ID" value="MBA8930251.1"/>
    <property type="molecule type" value="Genomic_DNA"/>
</dbReference>
<dbReference type="InterPro" id="IPR001173">
    <property type="entry name" value="Glyco_trans_2-like"/>
</dbReference>
<name>A0ABR6BTJ8_9PSEU</name>
<evidence type="ECO:0000313" key="3">
    <source>
        <dbReference type="Proteomes" id="UP000517916"/>
    </source>
</evidence>
<organism evidence="2 3">
    <name type="scientific">Kutzneria viridogrisea</name>
    <dbReference type="NCBI Taxonomy" id="47990"/>
    <lineage>
        <taxon>Bacteria</taxon>
        <taxon>Bacillati</taxon>
        <taxon>Actinomycetota</taxon>
        <taxon>Actinomycetes</taxon>
        <taxon>Pseudonocardiales</taxon>
        <taxon>Pseudonocardiaceae</taxon>
        <taxon>Kutzneria</taxon>
    </lineage>
</organism>
<dbReference type="InterPro" id="IPR029044">
    <property type="entry name" value="Nucleotide-diphossugar_trans"/>
</dbReference>
<accession>A0ABR6BTJ8</accession>
<keyword evidence="3" id="KW-1185">Reference proteome</keyword>
<proteinExistence type="predicted"/>
<gene>
    <name evidence="2" type="ORF">BC739_007484</name>
</gene>
<dbReference type="Gene3D" id="3.90.550.10">
    <property type="entry name" value="Spore Coat Polysaccharide Biosynthesis Protein SpsA, Chain A"/>
    <property type="match status" value="1"/>
</dbReference>
<sequence length="248" mass="27199">MPLFSVLTAAIGQWAEYVELAGESLAAQRLPEGWQLEWVVQEDGDEPVLAEVVGRFEFARYQANGQQLGTTSTRNLGLTRVSGELTHVFDCDDLLLPDALATALAAFERHPEIHWFAGQADNLMPDGSRVAFDPISPTGPVAPGAVNDYLLSTDRAPFLPNTLAVRTTTLRALGGWSATPNGEDTMVLAALGELTPGYYAPEVTWLYRQHERQTSRTQVWANRLPVALDMVRQRIAALRELGLRLGSD</sequence>
<dbReference type="CDD" id="cd00761">
    <property type="entry name" value="Glyco_tranf_GTA_type"/>
    <property type="match status" value="1"/>
</dbReference>